<evidence type="ECO:0000313" key="2">
    <source>
        <dbReference type="EMBL" id="OVA12552.1"/>
    </source>
</evidence>
<dbReference type="PANTHER" id="PTHR36377:SF1">
    <property type="entry name" value="DNA MISMATCH REPAIR PROTEIN"/>
    <property type="match status" value="1"/>
</dbReference>
<accession>A0A200QQ60</accession>
<dbReference type="InParanoid" id="A0A200QQ60"/>
<name>A0A200QQ60_MACCD</name>
<dbReference type="OMA" id="WRHIDSK"/>
<reference evidence="2 3" key="1">
    <citation type="journal article" date="2017" name="Mol. Plant">
        <title>The Genome of Medicinal Plant Macleaya cordata Provides New Insights into Benzylisoquinoline Alkaloids Metabolism.</title>
        <authorList>
            <person name="Liu X."/>
            <person name="Liu Y."/>
            <person name="Huang P."/>
            <person name="Ma Y."/>
            <person name="Qing Z."/>
            <person name="Tang Q."/>
            <person name="Cao H."/>
            <person name="Cheng P."/>
            <person name="Zheng Y."/>
            <person name="Yuan Z."/>
            <person name="Zhou Y."/>
            <person name="Liu J."/>
            <person name="Tang Z."/>
            <person name="Zhuo Y."/>
            <person name="Zhang Y."/>
            <person name="Yu L."/>
            <person name="Huang J."/>
            <person name="Yang P."/>
            <person name="Peng Q."/>
            <person name="Zhang J."/>
            <person name="Jiang W."/>
            <person name="Zhang Z."/>
            <person name="Lin K."/>
            <person name="Ro D.K."/>
            <person name="Chen X."/>
            <person name="Xiong X."/>
            <person name="Shang Y."/>
            <person name="Huang S."/>
            <person name="Zeng J."/>
        </authorList>
    </citation>
    <scope>NUCLEOTIDE SEQUENCE [LARGE SCALE GENOMIC DNA]</scope>
    <source>
        <strain evidence="3">cv. BLH2017</strain>
        <tissue evidence="2">Root</tissue>
    </source>
</reference>
<gene>
    <name evidence="2" type="ORF">BVC80_8549g7</name>
</gene>
<dbReference type="AlphaFoldDB" id="A0A200QQ60"/>
<keyword evidence="3" id="KW-1185">Reference proteome</keyword>
<dbReference type="FunCoup" id="A0A200QQ60">
    <property type="interactions" value="1137"/>
</dbReference>
<sequence>MKFLDWYLKIAVVGATIGASMELFMIKTGLIPTRIGGLIFLVPADDKVTVLESEKRAWESSPEAQAVKEALNPWRNQHEKAKENP</sequence>
<proteinExistence type="predicted"/>
<dbReference type="OrthoDB" id="1845550at2759"/>
<dbReference type="PANTHER" id="PTHR36377">
    <property type="entry name" value="DNA MISMATCH REPAIR PROTEIN"/>
    <property type="match status" value="1"/>
</dbReference>
<comment type="caution">
    <text evidence="2">The sequence shown here is derived from an EMBL/GenBank/DDBJ whole genome shotgun (WGS) entry which is preliminary data.</text>
</comment>
<evidence type="ECO:0000313" key="3">
    <source>
        <dbReference type="Proteomes" id="UP000195402"/>
    </source>
</evidence>
<dbReference type="EMBL" id="MVGT01001375">
    <property type="protein sequence ID" value="OVA12552.1"/>
    <property type="molecule type" value="Genomic_DNA"/>
</dbReference>
<dbReference type="STRING" id="56857.A0A200QQ60"/>
<organism evidence="2 3">
    <name type="scientific">Macleaya cordata</name>
    <name type="common">Five-seeded plume-poppy</name>
    <name type="synonym">Bocconia cordata</name>
    <dbReference type="NCBI Taxonomy" id="56857"/>
    <lineage>
        <taxon>Eukaryota</taxon>
        <taxon>Viridiplantae</taxon>
        <taxon>Streptophyta</taxon>
        <taxon>Embryophyta</taxon>
        <taxon>Tracheophyta</taxon>
        <taxon>Spermatophyta</taxon>
        <taxon>Magnoliopsida</taxon>
        <taxon>Ranunculales</taxon>
        <taxon>Papaveraceae</taxon>
        <taxon>Papaveroideae</taxon>
        <taxon>Macleaya</taxon>
    </lineage>
</organism>
<feature type="region of interest" description="Disordered" evidence="1">
    <location>
        <begin position="61"/>
        <end position="85"/>
    </location>
</feature>
<dbReference type="Proteomes" id="UP000195402">
    <property type="component" value="Unassembled WGS sequence"/>
</dbReference>
<evidence type="ECO:0000256" key="1">
    <source>
        <dbReference type="SAM" id="MobiDB-lite"/>
    </source>
</evidence>
<protein>
    <submittedName>
        <fullName evidence="2">Uncharacterized protein</fullName>
    </submittedName>
</protein>
<feature type="compositionally biased region" description="Basic and acidic residues" evidence="1">
    <location>
        <begin position="76"/>
        <end position="85"/>
    </location>
</feature>